<dbReference type="EC" id="2.7.13.3" evidence="3"/>
<evidence type="ECO:0000256" key="5">
    <source>
        <dbReference type="ARBA" id="ARBA00022679"/>
    </source>
</evidence>
<evidence type="ECO:0000256" key="6">
    <source>
        <dbReference type="ARBA" id="ARBA00022741"/>
    </source>
</evidence>
<evidence type="ECO:0000259" key="10">
    <source>
        <dbReference type="PROSITE" id="PS50109"/>
    </source>
</evidence>
<evidence type="ECO:0000256" key="2">
    <source>
        <dbReference type="ARBA" id="ARBA00004651"/>
    </source>
</evidence>
<evidence type="ECO:0000313" key="11">
    <source>
        <dbReference type="EMBL" id="GAD53221.1"/>
    </source>
</evidence>
<comment type="caution">
    <text evidence="11">The sequence shown here is derived from an EMBL/GenBank/DDBJ whole genome shotgun (WGS) entry which is preliminary data.</text>
</comment>
<dbReference type="SUPFAM" id="SSF47384">
    <property type="entry name" value="Homodimeric domain of signal transducing histidine kinase"/>
    <property type="match status" value="1"/>
</dbReference>
<feature type="domain" description="Histidine kinase" evidence="10">
    <location>
        <begin position="94"/>
        <end position="298"/>
    </location>
</feature>
<dbReference type="GO" id="GO:0005524">
    <property type="term" value="F:ATP binding"/>
    <property type="evidence" value="ECO:0007669"/>
    <property type="project" value="UniProtKB-KW"/>
</dbReference>
<keyword evidence="7" id="KW-0418">Kinase</keyword>
<dbReference type="PROSITE" id="PS50109">
    <property type="entry name" value="HIS_KIN"/>
    <property type="match status" value="1"/>
</dbReference>
<feature type="transmembrane region" description="Helical" evidence="9">
    <location>
        <begin position="16"/>
        <end position="38"/>
    </location>
</feature>
<dbReference type="OrthoDB" id="230688at2157"/>
<dbReference type="GO" id="GO:0005886">
    <property type="term" value="C:plasma membrane"/>
    <property type="evidence" value="ECO:0007669"/>
    <property type="project" value="UniProtKB-SubCell"/>
</dbReference>
<dbReference type="PANTHER" id="PTHR44936:SF10">
    <property type="entry name" value="SENSOR PROTEIN RSTB"/>
    <property type="match status" value="1"/>
</dbReference>
<protein>
    <recommendedName>
        <fullName evidence="3">histidine kinase</fullName>
        <ecNumber evidence="3">2.7.13.3</ecNumber>
    </recommendedName>
</protein>
<dbReference type="Pfam" id="PF00512">
    <property type="entry name" value="HisKA"/>
    <property type="match status" value="1"/>
</dbReference>
<keyword evidence="5" id="KW-0808">Transferase</keyword>
<dbReference type="eggNOG" id="arCOG02364">
    <property type="taxonomic scope" value="Archaea"/>
</dbReference>
<dbReference type="Proteomes" id="UP000016986">
    <property type="component" value="Unassembled WGS sequence"/>
</dbReference>
<keyword evidence="9" id="KW-0812">Transmembrane</keyword>
<dbReference type="RefSeq" id="WP_020221537.1">
    <property type="nucleotide sequence ID" value="NZ_BANO01000072.1"/>
</dbReference>
<dbReference type="AlphaFoldDB" id="U2YG68"/>
<evidence type="ECO:0000256" key="9">
    <source>
        <dbReference type="SAM" id="Phobius"/>
    </source>
</evidence>
<keyword evidence="9" id="KW-1133">Transmembrane helix</keyword>
<dbReference type="InterPro" id="IPR036097">
    <property type="entry name" value="HisK_dim/P_sf"/>
</dbReference>
<keyword evidence="6" id="KW-0547">Nucleotide-binding</keyword>
<dbReference type="PANTHER" id="PTHR44936">
    <property type="entry name" value="SENSOR PROTEIN CREC"/>
    <property type="match status" value="1"/>
</dbReference>
<organism evidence="11 12">
    <name type="scientific">Halarchaeum acidiphilum MH1-52-1</name>
    <dbReference type="NCBI Taxonomy" id="1261545"/>
    <lineage>
        <taxon>Archaea</taxon>
        <taxon>Methanobacteriati</taxon>
        <taxon>Methanobacteriota</taxon>
        <taxon>Stenosarchaea group</taxon>
        <taxon>Halobacteria</taxon>
        <taxon>Halobacteriales</taxon>
        <taxon>Halobacteriaceae</taxon>
    </lineage>
</organism>
<comment type="catalytic activity">
    <reaction evidence="1">
        <text>ATP + protein L-histidine = ADP + protein N-phospho-L-histidine.</text>
        <dbReference type="EC" id="2.7.13.3"/>
    </reaction>
</comment>
<comment type="subcellular location">
    <subcellularLocation>
        <location evidence="2">Cell membrane</location>
        <topology evidence="2">Multi-pass membrane protein</topology>
    </subcellularLocation>
</comment>
<dbReference type="InterPro" id="IPR003661">
    <property type="entry name" value="HisK_dim/P_dom"/>
</dbReference>
<proteinExistence type="predicted"/>
<name>U2YG68_9EURY</name>
<keyword evidence="8" id="KW-0067">ATP-binding</keyword>
<evidence type="ECO:0000256" key="4">
    <source>
        <dbReference type="ARBA" id="ARBA00022475"/>
    </source>
</evidence>
<keyword evidence="9" id="KW-0472">Membrane</keyword>
<accession>U2YG68</accession>
<dbReference type="SMART" id="SM00388">
    <property type="entry name" value="HisKA"/>
    <property type="match status" value="1"/>
</dbReference>
<dbReference type="Pfam" id="PF02518">
    <property type="entry name" value="HATPase_c"/>
    <property type="match status" value="1"/>
</dbReference>
<evidence type="ECO:0000256" key="1">
    <source>
        <dbReference type="ARBA" id="ARBA00000085"/>
    </source>
</evidence>
<dbReference type="EMBL" id="BATA01000054">
    <property type="protein sequence ID" value="GAD53221.1"/>
    <property type="molecule type" value="Genomic_DNA"/>
</dbReference>
<dbReference type="InterPro" id="IPR050980">
    <property type="entry name" value="2C_sensor_his_kinase"/>
</dbReference>
<dbReference type="Gene3D" id="3.30.565.10">
    <property type="entry name" value="Histidine kinase-like ATPase, C-terminal domain"/>
    <property type="match status" value="1"/>
</dbReference>
<evidence type="ECO:0000256" key="3">
    <source>
        <dbReference type="ARBA" id="ARBA00012438"/>
    </source>
</evidence>
<dbReference type="Gene3D" id="1.10.287.130">
    <property type="match status" value="1"/>
</dbReference>
<keyword evidence="4" id="KW-1003">Cell membrane</keyword>
<dbReference type="SMART" id="SM00387">
    <property type="entry name" value="HATPase_c"/>
    <property type="match status" value="1"/>
</dbReference>
<evidence type="ECO:0000256" key="8">
    <source>
        <dbReference type="ARBA" id="ARBA00022840"/>
    </source>
</evidence>
<evidence type="ECO:0000313" key="12">
    <source>
        <dbReference type="Proteomes" id="UP000016986"/>
    </source>
</evidence>
<feature type="transmembrane region" description="Helical" evidence="9">
    <location>
        <begin position="50"/>
        <end position="67"/>
    </location>
</feature>
<dbReference type="InterPro" id="IPR003594">
    <property type="entry name" value="HATPase_dom"/>
</dbReference>
<sequence length="300" mass="33070">MDRLRRIAELSPRRIAVAYFALGGAWLVVTDWLVHVFAPTRAAATALQTGKGWLFVLLSAVLIYALTRRLESQLERSNARLRDAAQQLQVLGRVLRHNIRNDMTVIRGYAELVREHATDATDRDRLSIVAETADDVVDVSEQLRVVSEIDLDADATVDVVALVRRERDHLRATRPAVTIDVSLPSRAVVRGDDPLRRAIRAAVECLLEHGSTTAERRVSITVERAGDEVAIRVTDDGPGIPENELEPVRCGEETDLVHAAGVRIWLLNWLCNVYGGRVAFEDGESGGTVVILRLPAAGGR</sequence>
<reference evidence="11 12" key="1">
    <citation type="submission" date="2013-09" db="EMBL/GenBank/DDBJ databases">
        <title>Whole genome sequencing of Halarchaeum acidiphilum strain MH1-52-1.</title>
        <authorList>
            <person name="Shimane Y."/>
            <person name="Minegishi H."/>
            <person name="Nishi S."/>
            <person name="Echigo A."/>
            <person name="Shuto A."/>
            <person name="Konishi M."/>
            <person name="Ito T."/>
            <person name="Ohkuma M."/>
            <person name="Ohta Y."/>
            <person name="Nagano Y."/>
            <person name="Tsubouchi T."/>
            <person name="Mori K."/>
            <person name="Usui K."/>
            <person name="Kamekura M."/>
            <person name="Usami R."/>
            <person name="Takaki Y."/>
            <person name="Hatada Y."/>
        </authorList>
    </citation>
    <scope>NUCLEOTIDE SEQUENCE [LARGE SCALE GENOMIC DNA]</scope>
    <source>
        <strain evidence="11 12">JCM 16109</strain>
    </source>
</reference>
<keyword evidence="12" id="KW-1185">Reference proteome</keyword>
<dbReference type="GO" id="GO:0000155">
    <property type="term" value="F:phosphorelay sensor kinase activity"/>
    <property type="evidence" value="ECO:0007669"/>
    <property type="project" value="InterPro"/>
</dbReference>
<evidence type="ECO:0000256" key="7">
    <source>
        <dbReference type="ARBA" id="ARBA00022777"/>
    </source>
</evidence>
<gene>
    <name evidence="11" type="ORF">MBEHAL_1981</name>
</gene>
<dbReference type="SUPFAM" id="SSF55874">
    <property type="entry name" value="ATPase domain of HSP90 chaperone/DNA topoisomerase II/histidine kinase"/>
    <property type="match status" value="1"/>
</dbReference>
<dbReference type="InterPro" id="IPR036890">
    <property type="entry name" value="HATPase_C_sf"/>
</dbReference>
<dbReference type="InterPro" id="IPR005467">
    <property type="entry name" value="His_kinase_dom"/>
</dbReference>